<proteinExistence type="predicted"/>
<accession>A0A8H2PHP6</accession>
<sequence>MAITAGMYGKFGLSLANKEINLNTDTFKFLLTTNAYTIDKDAHQYLSSITNEVVGTGYTAGGVTLSPLTVTYDAANDRVKWVGSNPAWNPLTVTGARRGVFYDDTAPNKPLVSWVDLGQDYNLTAANFSIPWDALGTGYINL</sequence>
<evidence type="ECO:0000313" key="1">
    <source>
        <dbReference type="EMBL" id="QPG68869.1"/>
    </source>
</evidence>
<gene>
    <name evidence="1" type="ORF">C1S78_026210</name>
    <name evidence="2" type="ORF">C1S78_26170</name>
</gene>
<reference evidence="1 3" key="3">
    <citation type="journal article" date="2019" name="Sci. Rep.">
        <title>Insight into the biology of Mycobacterium mucogenicum and Mycobacterium neoaurum clade members.</title>
        <authorList>
            <person name="Behra P.R.K."/>
            <person name="Pettersson B.M.F."/>
            <person name="Ramesh M."/>
            <person name="Dasgupta S."/>
            <person name="Kirsebom L.A."/>
        </authorList>
    </citation>
    <scope>NUCLEOTIDE SEQUENCE [LARGE SCALE GENOMIC DNA]</scope>
    <source>
        <strain evidence="1 3">DSM 44124</strain>
    </source>
</reference>
<dbReference type="EMBL" id="POTL01000001">
    <property type="protein sequence ID" value="TLH55395.1"/>
    <property type="molecule type" value="Genomic_DNA"/>
</dbReference>
<dbReference type="AlphaFoldDB" id="A0A8H2PHP6"/>
<reference evidence="2" key="1">
    <citation type="submission" date="2018-01" db="EMBL/GenBank/DDBJ databases">
        <title>Comparative genomics of Mycobacterium mucogenicum and Mycobacterium neoaurum clade members emphasizing tRNA and non-coding RNA.</title>
        <authorList>
            <person name="Behra P.R.K."/>
            <person name="Pettersson B.M.F."/>
            <person name="Das S."/>
            <person name="Dasgupta S."/>
            <person name="Kirsebom L.A."/>
        </authorList>
    </citation>
    <scope>NUCLEOTIDE SEQUENCE</scope>
    <source>
        <strain evidence="2">DSM 44124</strain>
    </source>
</reference>
<dbReference type="Proteomes" id="UP000309231">
    <property type="component" value="Chromosome"/>
</dbReference>
<keyword evidence="3" id="KW-1185">Reference proteome</keyword>
<protein>
    <submittedName>
        <fullName evidence="2">Uncharacterized protein</fullName>
    </submittedName>
</protein>
<dbReference type="GeneID" id="76728455"/>
<evidence type="ECO:0000313" key="2">
    <source>
        <dbReference type="EMBL" id="TLH55395.1"/>
    </source>
</evidence>
<dbReference type="RefSeq" id="WP_053855287.1">
    <property type="nucleotide sequence ID" value="NZ_ANBS01000024.1"/>
</dbReference>
<name>A0A8H2PHP6_MYCMU</name>
<reference evidence="1 3" key="2">
    <citation type="journal article" date="2019" name="BMC Evol. Biol.">
        <title>Comparative genomics of Mycobacterium mucogenicum and Mycobacterium neoaurum clade members emphasizing tRNA and non-coding RNA.</title>
        <authorList>
            <person name="Behra P.R.K."/>
            <person name="Pettersson B.M.F."/>
            <person name="Das S."/>
            <person name="Dasgupta S."/>
            <person name="Kirsebom L.A."/>
        </authorList>
    </citation>
    <scope>NUCLEOTIDE SEQUENCE [LARGE SCALE GENOMIC DNA]</scope>
    <source>
        <strain evidence="1 3">DSM 44124</strain>
    </source>
</reference>
<organism evidence="2">
    <name type="scientific">Mycolicibacterium mucogenicum DSM 44124</name>
    <dbReference type="NCBI Taxonomy" id="1226753"/>
    <lineage>
        <taxon>Bacteria</taxon>
        <taxon>Bacillati</taxon>
        <taxon>Actinomycetota</taxon>
        <taxon>Actinomycetes</taxon>
        <taxon>Mycobacteriales</taxon>
        <taxon>Mycobacteriaceae</taxon>
        <taxon>Mycolicibacterium</taxon>
    </lineage>
</organism>
<evidence type="ECO:0000313" key="3">
    <source>
        <dbReference type="Proteomes" id="UP000309231"/>
    </source>
</evidence>
<dbReference type="KEGG" id="mmuc:C1S78_026210"/>
<dbReference type="EMBL" id="CP062008">
    <property type="protein sequence ID" value="QPG68869.1"/>
    <property type="molecule type" value="Genomic_DNA"/>
</dbReference>